<feature type="domain" description="S1 motif" evidence="1">
    <location>
        <begin position="662"/>
        <end position="731"/>
    </location>
</feature>
<dbReference type="InterPro" id="IPR006641">
    <property type="entry name" value="YqgF/RNaseH-like_dom"/>
</dbReference>
<dbReference type="InterPro" id="IPR023323">
    <property type="entry name" value="Tex-like_dom_sf"/>
</dbReference>
<dbReference type="Proteomes" id="UP000247790">
    <property type="component" value="Unassembled WGS sequence"/>
</dbReference>
<dbReference type="EMBL" id="QJSW01000035">
    <property type="protein sequence ID" value="PYE42656.1"/>
    <property type="molecule type" value="Genomic_DNA"/>
</dbReference>
<dbReference type="Gene3D" id="1.10.150.310">
    <property type="entry name" value="Tex RuvX-like domain-like"/>
    <property type="match status" value="1"/>
</dbReference>
<dbReference type="Gene3D" id="2.40.50.140">
    <property type="entry name" value="Nucleic acid-binding proteins"/>
    <property type="match status" value="1"/>
</dbReference>
<dbReference type="InterPro" id="IPR041692">
    <property type="entry name" value="HHH_9"/>
</dbReference>
<dbReference type="SUPFAM" id="SSF50249">
    <property type="entry name" value="Nucleic acid-binding proteins"/>
    <property type="match status" value="1"/>
</dbReference>
<dbReference type="GO" id="GO:0006412">
    <property type="term" value="P:translation"/>
    <property type="evidence" value="ECO:0007669"/>
    <property type="project" value="TreeGrafter"/>
</dbReference>
<dbReference type="SUPFAM" id="SSF158832">
    <property type="entry name" value="Tex N-terminal region-like"/>
    <property type="match status" value="1"/>
</dbReference>
<name>A0A2V4V1J6_PAEBA</name>
<dbReference type="SMART" id="SM00316">
    <property type="entry name" value="S1"/>
    <property type="match status" value="1"/>
</dbReference>
<dbReference type="InterPro" id="IPR018974">
    <property type="entry name" value="Tex-like_N"/>
</dbReference>
<reference evidence="2 3" key="1">
    <citation type="submission" date="2018-06" db="EMBL/GenBank/DDBJ databases">
        <title>Genomic Encyclopedia of Type Strains, Phase III (KMG-III): the genomes of soil and plant-associated and newly described type strains.</title>
        <authorList>
            <person name="Whitman W."/>
        </authorList>
    </citation>
    <scope>NUCLEOTIDE SEQUENCE [LARGE SCALE GENOMIC DNA]</scope>
    <source>
        <strain evidence="2 3">CECT 7022</strain>
    </source>
</reference>
<protein>
    <recommendedName>
        <fullName evidence="1">S1 motif domain-containing protein</fullName>
    </recommendedName>
</protein>
<proteinExistence type="predicted"/>
<dbReference type="InterPro" id="IPR044146">
    <property type="entry name" value="S1_Tex"/>
</dbReference>
<dbReference type="InterPro" id="IPR010994">
    <property type="entry name" value="RuvA_2-like"/>
</dbReference>
<dbReference type="FunFam" id="1.10.10.650:FF:000001">
    <property type="entry name" value="S1 RNA-binding domain 1"/>
    <property type="match status" value="1"/>
</dbReference>
<dbReference type="InterPro" id="IPR037027">
    <property type="entry name" value="YqgF/RNaseH-like_dom_sf"/>
</dbReference>
<dbReference type="FunFam" id="3.30.420.140:FF:000001">
    <property type="entry name" value="RNA-binding transcriptional accessory protein"/>
    <property type="match status" value="1"/>
</dbReference>
<dbReference type="GO" id="GO:0006139">
    <property type="term" value="P:nucleobase-containing compound metabolic process"/>
    <property type="evidence" value="ECO:0007669"/>
    <property type="project" value="InterPro"/>
</dbReference>
<dbReference type="PANTHER" id="PTHR10724:SF10">
    <property type="entry name" value="S1 RNA-BINDING DOMAIN-CONTAINING PROTEIN 1"/>
    <property type="match status" value="1"/>
</dbReference>
<dbReference type="Gene3D" id="1.10.10.650">
    <property type="entry name" value="RuvA domain 2-like"/>
    <property type="match status" value="1"/>
</dbReference>
<evidence type="ECO:0000259" key="1">
    <source>
        <dbReference type="PROSITE" id="PS50126"/>
    </source>
</evidence>
<dbReference type="GO" id="GO:0003735">
    <property type="term" value="F:structural constituent of ribosome"/>
    <property type="evidence" value="ECO:0007669"/>
    <property type="project" value="TreeGrafter"/>
</dbReference>
<evidence type="ECO:0000313" key="3">
    <source>
        <dbReference type="Proteomes" id="UP000247790"/>
    </source>
</evidence>
<dbReference type="SMART" id="SM00732">
    <property type="entry name" value="YqgFc"/>
    <property type="match status" value="1"/>
</dbReference>
<dbReference type="Pfam" id="PF09371">
    <property type="entry name" value="Tex_N"/>
    <property type="match status" value="1"/>
</dbReference>
<dbReference type="Pfam" id="PF12836">
    <property type="entry name" value="HHH_3"/>
    <property type="match status" value="1"/>
</dbReference>
<dbReference type="InterPro" id="IPR055179">
    <property type="entry name" value="Tex-like_central_region"/>
</dbReference>
<dbReference type="PANTHER" id="PTHR10724">
    <property type="entry name" value="30S RIBOSOMAL PROTEIN S1"/>
    <property type="match status" value="1"/>
</dbReference>
<dbReference type="FunFam" id="2.40.50.140:FF:000051">
    <property type="entry name" value="RNA-binding transcriptional accessory protein"/>
    <property type="match status" value="1"/>
</dbReference>
<dbReference type="GO" id="GO:0005737">
    <property type="term" value="C:cytoplasm"/>
    <property type="evidence" value="ECO:0007669"/>
    <property type="project" value="UniProtKB-ARBA"/>
</dbReference>
<organism evidence="2 3">
    <name type="scientific">Paenibacillus barcinonensis</name>
    <dbReference type="NCBI Taxonomy" id="198119"/>
    <lineage>
        <taxon>Bacteria</taxon>
        <taxon>Bacillati</taxon>
        <taxon>Bacillota</taxon>
        <taxon>Bacilli</taxon>
        <taxon>Bacillales</taxon>
        <taxon>Paenibacillaceae</taxon>
        <taxon>Paenibacillus</taxon>
    </lineage>
</organism>
<accession>A0A2V4V1J6</accession>
<dbReference type="InterPro" id="IPR032639">
    <property type="entry name" value="Tex_YqgF"/>
</dbReference>
<dbReference type="Gene3D" id="3.30.420.140">
    <property type="entry name" value="YqgF/RNase H-like domain"/>
    <property type="match status" value="1"/>
</dbReference>
<dbReference type="Pfam" id="PF16921">
    <property type="entry name" value="Tex_YqgF"/>
    <property type="match status" value="1"/>
</dbReference>
<dbReference type="Gene3D" id="1.10.3500.10">
    <property type="entry name" value="Tex N-terminal region-like"/>
    <property type="match status" value="1"/>
</dbReference>
<dbReference type="AlphaFoldDB" id="A0A2V4V1J6"/>
<dbReference type="PROSITE" id="PS50126">
    <property type="entry name" value="S1"/>
    <property type="match status" value="1"/>
</dbReference>
<comment type="caution">
    <text evidence="2">The sequence shown here is derived from an EMBL/GenBank/DDBJ whole genome shotgun (WGS) entry which is preliminary data.</text>
</comment>
<dbReference type="InterPro" id="IPR012337">
    <property type="entry name" value="RNaseH-like_sf"/>
</dbReference>
<dbReference type="SUPFAM" id="SSF47781">
    <property type="entry name" value="RuvA domain 2-like"/>
    <property type="match status" value="2"/>
</dbReference>
<dbReference type="InterPro" id="IPR050437">
    <property type="entry name" value="Ribos_protein_bS1-like"/>
</dbReference>
<dbReference type="SUPFAM" id="SSF53098">
    <property type="entry name" value="Ribonuclease H-like"/>
    <property type="match status" value="1"/>
</dbReference>
<dbReference type="InterPro" id="IPR003029">
    <property type="entry name" value="S1_domain"/>
</dbReference>
<dbReference type="Pfam" id="PF00575">
    <property type="entry name" value="S1"/>
    <property type="match status" value="1"/>
</dbReference>
<dbReference type="Pfam" id="PF22706">
    <property type="entry name" value="Tex_central_region"/>
    <property type="match status" value="1"/>
</dbReference>
<sequence length="737" mass="82708">MSDQETVLGPNEETLKAERQERIIKQVAKELSLSLKQVRTTSELLEEGNTIPFIARYRKEMTGELDENQLRQIEERLVYLRNLEDRKLEVIRIIEEQGKLTKELEKSITQAVKLQEVEDLYRPYRQKRKTRASVAKEKGLEPLAVWIWEQPKQGEVLQEAARYINAELGVDDAESALQGAKDILAESIADDAAIRAWIRRYTLDHGMLTSEAKDTEQESVYENYYSYRELAKKMPPHRILAINRGEREGILKVGLDVPSEPAHRHMEGQIIRGASAVQDILRAVMEDAYKRLIAPSIEREVRAELTEKGENQAISVFSANLRNLLLQPPIHGKRVLGVDPAYRTGCKLAVVDDTGKLLEVAVTYPTPPHNKKKEAAEVFHRMIKQYDIGLIVIGNGTGSRETEQFVAEIIQENGDESLVYLIVNEAGASVYSASKLAQEEFPDLDVAERSAASIARRVQDPLAELVKIDPKAIGVGQYQHDVSQKVLEESLKAVVESAVNHVGVDVNTASPSLLSYVAGVNATIAKNIVKYREENGRFTNRRQLQKVPRLGAKTYEQCVGFMRISEGENPLDRTPIHPESYKVVDQLFKELQIELDKLGSKELSVLLSEQQTEQLAVKLNVGVPTLRDILDSLQRPGRDPREEMPLPIFRTDVLKIEDLVEGMELQGTVRNVIDFGAFVDIGIKSDGLVHISQLSNGYVKHPMDVVSVGDNVTVWVMNVDTKKGRVGLTMKKPASAK</sequence>
<dbReference type="RefSeq" id="WP_110899574.1">
    <property type="nucleotide sequence ID" value="NZ_CP054614.1"/>
</dbReference>
<dbReference type="GO" id="GO:0003729">
    <property type="term" value="F:mRNA binding"/>
    <property type="evidence" value="ECO:0007669"/>
    <property type="project" value="UniProtKB-ARBA"/>
</dbReference>
<dbReference type="FunFam" id="1.10.150.310:FF:000001">
    <property type="entry name" value="RNA-binding transcriptional accessory protein"/>
    <property type="match status" value="1"/>
</dbReference>
<evidence type="ECO:0000313" key="2">
    <source>
        <dbReference type="EMBL" id="PYE42656.1"/>
    </source>
</evidence>
<dbReference type="InterPro" id="IPR012340">
    <property type="entry name" value="NA-bd_OB-fold"/>
</dbReference>
<gene>
    <name evidence="2" type="ORF">DFQ00_1351</name>
</gene>
<dbReference type="InterPro" id="IPR023319">
    <property type="entry name" value="Tex-like_HTH_dom_sf"/>
</dbReference>
<dbReference type="Pfam" id="PF17674">
    <property type="entry name" value="HHH_9"/>
    <property type="match status" value="1"/>
</dbReference>
<dbReference type="OrthoDB" id="9804714at2"/>
<dbReference type="CDD" id="cd05685">
    <property type="entry name" value="S1_Tex"/>
    <property type="match status" value="1"/>
</dbReference>